<evidence type="ECO:0000313" key="1">
    <source>
        <dbReference type="EMBL" id="TWU33813.1"/>
    </source>
</evidence>
<dbReference type="EMBL" id="SJPV01000009">
    <property type="protein sequence ID" value="TWU33813.1"/>
    <property type="molecule type" value="Genomic_DNA"/>
</dbReference>
<dbReference type="Proteomes" id="UP000319143">
    <property type="component" value="Unassembled WGS sequence"/>
</dbReference>
<gene>
    <name evidence="1" type="ORF">Poly41_48120</name>
</gene>
<protein>
    <submittedName>
        <fullName evidence="1">Uncharacterized protein</fullName>
    </submittedName>
</protein>
<proteinExistence type="predicted"/>
<dbReference type="AlphaFoldDB" id="A0A5C6D9L4"/>
<evidence type="ECO:0000313" key="2">
    <source>
        <dbReference type="Proteomes" id="UP000319143"/>
    </source>
</evidence>
<comment type="caution">
    <text evidence="1">The sequence shown here is derived from an EMBL/GenBank/DDBJ whole genome shotgun (WGS) entry which is preliminary data.</text>
</comment>
<keyword evidence="2" id="KW-1185">Reference proteome</keyword>
<organism evidence="1 2">
    <name type="scientific">Novipirellula artificiosorum</name>
    <dbReference type="NCBI Taxonomy" id="2528016"/>
    <lineage>
        <taxon>Bacteria</taxon>
        <taxon>Pseudomonadati</taxon>
        <taxon>Planctomycetota</taxon>
        <taxon>Planctomycetia</taxon>
        <taxon>Pirellulales</taxon>
        <taxon>Pirellulaceae</taxon>
        <taxon>Novipirellula</taxon>
    </lineage>
</organism>
<sequence>MVEKILKPNAALSVTNSSRTQSLGLSIRATHSMQRQMPLVSRSWLFVGGDTAGPYVNGSTLTISKEVPSSQHHTLGAAR</sequence>
<accession>A0A5C6D9L4</accession>
<name>A0A5C6D9L4_9BACT</name>
<reference evidence="1 2" key="1">
    <citation type="submission" date="2019-02" db="EMBL/GenBank/DDBJ databases">
        <title>Deep-cultivation of Planctomycetes and their phenomic and genomic characterization uncovers novel biology.</title>
        <authorList>
            <person name="Wiegand S."/>
            <person name="Jogler M."/>
            <person name="Boedeker C."/>
            <person name="Pinto D."/>
            <person name="Vollmers J."/>
            <person name="Rivas-Marin E."/>
            <person name="Kohn T."/>
            <person name="Peeters S.H."/>
            <person name="Heuer A."/>
            <person name="Rast P."/>
            <person name="Oberbeckmann S."/>
            <person name="Bunk B."/>
            <person name="Jeske O."/>
            <person name="Meyerdierks A."/>
            <person name="Storesund J.E."/>
            <person name="Kallscheuer N."/>
            <person name="Luecker S."/>
            <person name="Lage O.M."/>
            <person name="Pohl T."/>
            <person name="Merkel B.J."/>
            <person name="Hornburger P."/>
            <person name="Mueller R.-W."/>
            <person name="Bruemmer F."/>
            <person name="Labrenz M."/>
            <person name="Spormann A.M."/>
            <person name="Op Den Camp H."/>
            <person name="Overmann J."/>
            <person name="Amann R."/>
            <person name="Jetten M.S.M."/>
            <person name="Mascher T."/>
            <person name="Medema M.H."/>
            <person name="Devos D.P."/>
            <person name="Kaster A.-K."/>
            <person name="Ovreas L."/>
            <person name="Rohde M."/>
            <person name="Galperin M.Y."/>
            <person name="Jogler C."/>
        </authorList>
    </citation>
    <scope>NUCLEOTIDE SEQUENCE [LARGE SCALE GENOMIC DNA]</scope>
    <source>
        <strain evidence="1 2">Poly41</strain>
    </source>
</reference>